<protein>
    <submittedName>
        <fullName evidence="3">Putative oxidoreductase YjmC</fullName>
        <ecNumber evidence="3">1.1.1.-</ecNumber>
    </submittedName>
</protein>
<dbReference type="EC" id="1.1.1.-" evidence="3"/>
<accession>A0A1J5N4I2</accession>
<sequence length="346" mass="37285">MSQEEQIVLKKEELSAVIQELLTKVGVPAADAAITADVMADTNARGVESHGVRWLDIYLQRIQAGGVSPVTKLDVVQDKPSLLILDANNGLGQVAMHRAVEMGAKKAKENGVAIVGLRNTNHFGACAYYTEMASKMGLVSFVCTNATPLMAPWGGIDLCIGTNPLSYGFPTKGTPIILDMATTAYARGKVFVAERKGEKIPEGVALDKNGAPTTDPKAALEGIMLPASGPKGFGLSLVIDLLCGIMTGAKYGTHITPIFGTIDKSQNIGHFAFFLDIEAFVPVEEYYNNIEDNIANMKKSRLAKGYDRIYMPGEIESGIREKNLKDGISIPKPTWDVLQEWKAKLA</sequence>
<comment type="similarity">
    <text evidence="1">Belongs to the LDH2/MDH2 oxidoreductase family.</text>
</comment>
<dbReference type="InterPro" id="IPR036111">
    <property type="entry name" value="Mal/L-sulfo/L-lacto_DH-like_sf"/>
</dbReference>
<gene>
    <name evidence="3" type="primary">yjmC</name>
    <name evidence="3" type="ORF">BerOc1_02461</name>
</gene>
<reference evidence="3 4" key="1">
    <citation type="submission" date="2015-09" db="EMBL/GenBank/DDBJ databases">
        <title>Genome of Desulfovibrio dechloracetivorans BerOc1, a mercury methylating strain isolated from highly hydrocarbons and metals contaminated coastal sediments.</title>
        <authorList>
            <person name="Goni Urriza M."/>
            <person name="Gassie C."/>
            <person name="Bouchez O."/>
            <person name="Klopp C."/>
            <person name="Ranchou-Peyruse A."/>
            <person name="Remy G."/>
        </authorList>
    </citation>
    <scope>NUCLEOTIDE SEQUENCE [LARGE SCALE GENOMIC DNA]</scope>
    <source>
        <strain evidence="3 4">BerOc1</strain>
    </source>
</reference>
<dbReference type="PANTHER" id="PTHR11091:SF0">
    <property type="entry name" value="MALATE DEHYDROGENASE"/>
    <property type="match status" value="1"/>
</dbReference>
<dbReference type="Proteomes" id="UP000181901">
    <property type="component" value="Unassembled WGS sequence"/>
</dbReference>
<proteinExistence type="inferred from homology"/>
<dbReference type="RefSeq" id="WP_071545956.1">
    <property type="nucleotide sequence ID" value="NZ_LKAQ01000004.1"/>
</dbReference>
<dbReference type="OrthoDB" id="924592at2"/>
<evidence type="ECO:0000256" key="2">
    <source>
        <dbReference type="ARBA" id="ARBA00023002"/>
    </source>
</evidence>
<dbReference type="Pfam" id="PF02615">
    <property type="entry name" value="Ldh_2"/>
    <property type="match status" value="1"/>
</dbReference>
<evidence type="ECO:0000256" key="1">
    <source>
        <dbReference type="ARBA" id="ARBA00006056"/>
    </source>
</evidence>
<dbReference type="GO" id="GO:0016491">
    <property type="term" value="F:oxidoreductase activity"/>
    <property type="evidence" value="ECO:0007669"/>
    <property type="project" value="UniProtKB-KW"/>
</dbReference>
<keyword evidence="4" id="KW-1185">Reference proteome</keyword>
<dbReference type="InterPro" id="IPR043143">
    <property type="entry name" value="Mal/L-sulf/L-lact_DH-like_NADP"/>
</dbReference>
<dbReference type="InterPro" id="IPR043144">
    <property type="entry name" value="Mal/L-sulf/L-lact_DH-like_ah"/>
</dbReference>
<evidence type="ECO:0000313" key="4">
    <source>
        <dbReference type="Proteomes" id="UP000181901"/>
    </source>
</evidence>
<name>A0A1J5N4I2_9BACT</name>
<dbReference type="Gene3D" id="3.30.1370.60">
    <property type="entry name" value="Hypothetical oxidoreductase yiak, domain 2"/>
    <property type="match status" value="1"/>
</dbReference>
<dbReference type="EMBL" id="LKAQ01000004">
    <property type="protein sequence ID" value="OIQ50523.1"/>
    <property type="molecule type" value="Genomic_DNA"/>
</dbReference>
<keyword evidence="2 3" id="KW-0560">Oxidoreductase</keyword>
<dbReference type="Gene3D" id="1.10.1530.10">
    <property type="match status" value="1"/>
</dbReference>
<dbReference type="SUPFAM" id="SSF89733">
    <property type="entry name" value="L-sulfolactate dehydrogenase-like"/>
    <property type="match status" value="1"/>
</dbReference>
<organism evidence="3 4">
    <name type="scientific">Pseudodesulfovibrio hydrargyri</name>
    <dbReference type="NCBI Taxonomy" id="2125990"/>
    <lineage>
        <taxon>Bacteria</taxon>
        <taxon>Pseudomonadati</taxon>
        <taxon>Thermodesulfobacteriota</taxon>
        <taxon>Desulfovibrionia</taxon>
        <taxon>Desulfovibrionales</taxon>
        <taxon>Desulfovibrionaceae</taxon>
    </lineage>
</organism>
<dbReference type="InterPro" id="IPR003767">
    <property type="entry name" value="Malate/L-lactate_DH-like"/>
</dbReference>
<evidence type="ECO:0000313" key="3">
    <source>
        <dbReference type="EMBL" id="OIQ50523.1"/>
    </source>
</evidence>
<comment type="caution">
    <text evidence="3">The sequence shown here is derived from an EMBL/GenBank/DDBJ whole genome shotgun (WGS) entry which is preliminary data.</text>
</comment>
<dbReference type="AlphaFoldDB" id="A0A1J5N4I2"/>
<dbReference type="PANTHER" id="PTHR11091">
    <property type="entry name" value="OXIDOREDUCTASE-RELATED"/>
    <property type="match status" value="1"/>
</dbReference>